<dbReference type="OrthoDB" id="536881at2759"/>
<dbReference type="GO" id="GO:0009277">
    <property type="term" value="C:fungal-type cell wall"/>
    <property type="evidence" value="ECO:0007669"/>
    <property type="project" value="TreeGrafter"/>
</dbReference>
<name>A0A8H4Q9S3_9HYPO</name>
<dbReference type="InterPro" id="IPR036941">
    <property type="entry name" value="Rcpt_L-dom_sf"/>
</dbReference>
<evidence type="ECO:0000256" key="6">
    <source>
        <dbReference type="SAM" id="MobiDB-lite"/>
    </source>
</evidence>
<dbReference type="Gene3D" id="3.80.20.20">
    <property type="entry name" value="Receptor L-domain"/>
    <property type="match status" value="1"/>
</dbReference>
<keyword evidence="3" id="KW-0964">Secreted</keyword>
<dbReference type="PANTHER" id="PTHR31018:SF3">
    <property type="entry name" value="RECEPTOR PROTEIN-TYROSINE KINASE"/>
    <property type="match status" value="1"/>
</dbReference>
<evidence type="ECO:0000313" key="8">
    <source>
        <dbReference type="Proteomes" id="UP000562929"/>
    </source>
</evidence>
<comment type="caution">
    <text evidence="7">The sequence shown here is derived from an EMBL/GenBank/DDBJ whole genome shotgun (WGS) entry which is preliminary data.</text>
</comment>
<dbReference type="GO" id="GO:0005886">
    <property type="term" value="C:plasma membrane"/>
    <property type="evidence" value="ECO:0007669"/>
    <property type="project" value="TreeGrafter"/>
</dbReference>
<keyword evidence="8" id="KW-1185">Reference proteome</keyword>
<dbReference type="PANTHER" id="PTHR31018">
    <property type="entry name" value="SPORULATION-SPECIFIC PROTEIN-RELATED"/>
    <property type="match status" value="1"/>
</dbReference>
<gene>
    <name evidence="7" type="ORF">GQ602_002034</name>
</gene>
<dbReference type="EMBL" id="JAACLJ010000002">
    <property type="protein sequence ID" value="KAF4591735.1"/>
    <property type="molecule type" value="Genomic_DNA"/>
</dbReference>
<evidence type="ECO:0000256" key="1">
    <source>
        <dbReference type="ARBA" id="ARBA00004191"/>
    </source>
</evidence>
<proteinExistence type="predicted"/>
<comment type="subcellular location">
    <subcellularLocation>
        <location evidence="1">Secreted</location>
        <location evidence="1">Cell wall</location>
    </subcellularLocation>
</comment>
<reference evidence="7 8" key="1">
    <citation type="journal article" date="2020" name="G3 (Bethesda)">
        <title>Genetic Underpinnings of Host Manipulation by Ophiocordyceps as Revealed by Comparative Transcriptomics.</title>
        <authorList>
            <person name="Will I."/>
            <person name="Das B."/>
            <person name="Trinh T."/>
            <person name="Brachmann A."/>
            <person name="Ohm R.A."/>
            <person name="de Bekker C."/>
        </authorList>
    </citation>
    <scope>NUCLEOTIDE SEQUENCE [LARGE SCALE GENOMIC DNA]</scope>
    <source>
        <strain evidence="7 8">EC05</strain>
    </source>
</reference>
<dbReference type="GO" id="GO:0009986">
    <property type="term" value="C:cell surface"/>
    <property type="evidence" value="ECO:0007669"/>
    <property type="project" value="TreeGrafter"/>
</dbReference>
<evidence type="ECO:0000256" key="5">
    <source>
        <dbReference type="ARBA" id="ARBA00023180"/>
    </source>
</evidence>
<sequence length="429" mass="46183">MHWGPSANIFSRQHPLTPFWTLDCKFLPPPFLLFFSRVAIHSMMRSVTVLSALVAAVSAATTCSEEIRITEPTPVINCDVVDANVIVDERVDGSLSIEGPKQLRKDFIVSNATKLISISSSSINAVGGSLRLENLQLLSSCNLQALTSVVDMMLLNLPQLNGLTLGTEGVTKARRISIADTFISDLTGLNIASAESIDISNNPKLTTFDSPLVNVTKSLKLVNNGNNMQVNMSSLQTCGEIQFRQVKNFDAPILSRAESIKFNDSPELLSVSCSNLTEIAASLTLINNKKLNRLSFPMLKTIKGDMTIQNNTALQQIDGFPKVESVGNILLRGNFRNVTLDQLRDVKGSATATSTTDISAFCDFFSDLKKKGNIRGKESCTSNNKNANEEGGTGGQSNSDKEKDAAGIVGVNSALLSVALVATLAHMVL</sequence>
<evidence type="ECO:0000313" key="7">
    <source>
        <dbReference type="EMBL" id="KAF4591735.1"/>
    </source>
</evidence>
<dbReference type="InterPro" id="IPR051648">
    <property type="entry name" value="CWI-Assembly_Regulator"/>
</dbReference>
<organism evidence="7 8">
    <name type="scientific">Ophiocordyceps camponoti-floridani</name>
    <dbReference type="NCBI Taxonomy" id="2030778"/>
    <lineage>
        <taxon>Eukaryota</taxon>
        <taxon>Fungi</taxon>
        <taxon>Dikarya</taxon>
        <taxon>Ascomycota</taxon>
        <taxon>Pezizomycotina</taxon>
        <taxon>Sordariomycetes</taxon>
        <taxon>Hypocreomycetidae</taxon>
        <taxon>Hypocreales</taxon>
        <taxon>Ophiocordycipitaceae</taxon>
        <taxon>Ophiocordyceps</taxon>
    </lineage>
</organism>
<protein>
    <submittedName>
        <fullName evidence="7">ECM33-like protein</fullName>
    </submittedName>
</protein>
<dbReference type="AlphaFoldDB" id="A0A8H4Q9S3"/>
<dbReference type="SUPFAM" id="SSF52058">
    <property type="entry name" value="L domain-like"/>
    <property type="match status" value="1"/>
</dbReference>
<evidence type="ECO:0000256" key="3">
    <source>
        <dbReference type="ARBA" id="ARBA00022525"/>
    </source>
</evidence>
<keyword evidence="2" id="KW-0134">Cell wall</keyword>
<keyword evidence="4" id="KW-0732">Signal</keyword>
<evidence type="ECO:0000256" key="2">
    <source>
        <dbReference type="ARBA" id="ARBA00022512"/>
    </source>
</evidence>
<evidence type="ECO:0000256" key="4">
    <source>
        <dbReference type="ARBA" id="ARBA00022729"/>
    </source>
</evidence>
<dbReference type="Proteomes" id="UP000562929">
    <property type="component" value="Unassembled WGS sequence"/>
</dbReference>
<keyword evidence="5" id="KW-0325">Glycoprotein</keyword>
<accession>A0A8H4Q9S3</accession>
<feature type="region of interest" description="Disordered" evidence="6">
    <location>
        <begin position="376"/>
        <end position="402"/>
    </location>
</feature>
<dbReference type="GO" id="GO:0031505">
    <property type="term" value="P:fungal-type cell wall organization"/>
    <property type="evidence" value="ECO:0007669"/>
    <property type="project" value="TreeGrafter"/>
</dbReference>